<dbReference type="OrthoDB" id="10254664at2759"/>
<proteinExistence type="inferred from homology"/>
<evidence type="ECO:0000256" key="4">
    <source>
        <dbReference type="RuleBase" id="RU004005"/>
    </source>
</evidence>
<organism evidence="5 6">
    <name type="scientific">Ecytonucleospora hepatopenaei</name>
    <dbReference type="NCBI Taxonomy" id="646526"/>
    <lineage>
        <taxon>Eukaryota</taxon>
        <taxon>Fungi</taxon>
        <taxon>Fungi incertae sedis</taxon>
        <taxon>Microsporidia</taxon>
        <taxon>Enterocytozoonidae</taxon>
        <taxon>Ecytonucleospora</taxon>
    </lineage>
</organism>
<keyword evidence="6" id="KW-1185">Reference proteome</keyword>
<keyword evidence="3 4" id="KW-0687">Ribonucleoprotein</keyword>
<dbReference type="VEuPathDB" id="MicrosporidiaDB:EHP00_2025"/>
<name>A0A1W0E548_9MICR</name>
<dbReference type="AlphaFoldDB" id="A0A1W0E548"/>
<comment type="similarity">
    <text evidence="1 4">Belongs to the universal ribosomal protein uL22 family.</text>
</comment>
<dbReference type="Pfam" id="PF00237">
    <property type="entry name" value="Ribosomal_L22"/>
    <property type="match status" value="1"/>
</dbReference>
<dbReference type="PANTHER" id="PTHR11593:SF10">
    <property type="entry name" value="60S RIBOSOMAL PROTEIN L17"/>
    <property type="match status" value="1"/>
</dbReference>
<dbReference type="STRING" id="646526.A0A1W0E548"/>
<sequence length="174" mass="19692">MPKKYNYDIISNDNTVKACITNAQVSFKKTRETCNTLRGRYVDDAIAYLENVIDKIECVPMRRYARGCGNTPQAKAFMNGKWPATKGRWPEKSASYLIKVLKNIKNNAVKKNIQPEELAIAMVSVTKAPKVYGRCFRAHGRVNSFNKSPCHIQMVAEKVSEEMLEGNEIVNVTE</sequence>
<dbReference type="EMBL" id="MNPJ01000020">
    <property type="protein sequence ID" value="OQS54364.1"/>
    <property type="molecule type" value="Genomic_DNA"/>
</dbReference>
<dbReference type="SUPFAM" id="SSF54843">
    <property type="entry name" value="Ribosomal protein L22"/>
    <property type="match status" value="1"/>
</dbReference>
<keyword evidence="2 4" id="KW-0689">Ribosomal protein</keyword>
<reference evidence="5 6" key="1">
    <citation type="journal article" date="2017" name="Environ. Microbiol.">
        <title>Decay of the glycolytic pathway and adaptation to intranuclear parasitism within Enterocytozoonidae microsporidia.</title>
        <authorList>
            <person name="Wiredu Boakye D."/>
            <person name="Jaroenlak P."/>
            <person name="Prachumwat A."/>
            <person name="Williams T.A."/>
            <person name="Bateman K.S."/>
            <person name="Itsathitphaisarn O."/>
            <person name="Sritunyalucksana K."/>
            <person name="Paszkiewicz K.H."/>
            <person name="Moore K.A."/>
            <person name="Stentiford G.D."/>
            <person name="Williams B.A."/>
        </authorList>
    </citation>
    <scope>NUCLEOTIDE SEQUENCE [LARGE SCALE GENOMIC DNA]</scope>
    <source>
        <strain evidence="5 6">TH1</strain>
    </source>
</reference>
<evidence type="ECO:0000256" key="2">
    <source>
        <dbReference type="ARBA" id="ARBA00022980"/>
    </source>
</evidence>
<comment type="caution">
    <text evidence="5">The sequence shown here is derived from an EMBL/GenBank/DDBJ whole genome shotgun (WGS) entry which is preliminary data.</text>
</comment>
<dbReference type="InterPro" id="IPR005721">
    <property type="entry name" value="Ribosomal_uL22_euk/arc"/>
</dbReference>
<protein>
    <submittedName>
        <fullName evidence="5">Rpl17</fullName>
    </submittedName>
</protein>
<dbReference type="InterPro" id="IPR001063">
    <property type="entry name" value="Ribosomal_uL22"/>
</dbReference>
<dbReference type="GO" id="GO:0003735">
    <property type="term" value="F:structural constituent of ribosome"/>
    <property type="evidence" value="ECO:0007669"/>
    <property type="project" value="InterPro"/>
</dbReference>
<accession>A0A1W0E548</accession>
<dbReference type="Gene3D" id="3.90.470.10">
    <property type="entry name" value="Ribosomal protein L22/L17"/>
    <property type="match status" value="1"/>
</dbReference>
<evidence type="ECO:0000256" key="3">
    <source>
        <dbReference type="ARBA" id="ARBA00023274"/>
    </source>
</evidence>
<evidence type="ECO:0000313" key="6">
    <source>
        <dbReference type="Proteomes" id="UP000192758"/>
    </source>
</evidence>
<dbReference type="NCBIfam" id="TIGR01038">
    <property type="entry name" value="uL22_arch_euk"/>
    <property type="match status" value="1"/>
</dbReference>
<dbReference type="GO" id="GO:0002181">
    <property type="term" value="P:cytoplasmic translation"/>
    <property type="evidence" value="ECO:0007669"/>
    <property type="project" value="TreeGrafter"/>
</dbReference>
<dbReference type="GO" id="GO:0022625">
    <property type="term" value="C:cytosolic large ribosomal subunit"/>
    <property type="evidence" value="ECO:0007669"/>
    <property type="project" value="TreeGrafter"/>
</dbReference>
<evidence type="ECO:0000256" key="1">
    <source>
        <dbReference type="ARBA" id="ARBA00009451"/>
    </source>
</evidence>
<dbReference type="InterPro" id="IPR036394">
    <property type="entry name" value="Ribosomal_uL22_sf"/>
</dbReference>
<dbReference type="CDD" id="cd00336">
    <property type="entry name" value="Ribosomal_L22"/>
    <property type="match status" value="1"/>
</dbReference>
<dbReference type="PANTHER" id="PTHR11593">
    <property type="entry name" value="60S RIBOSOMAL PROTEIN L17"/>
    <property type="match status" value="1"/>
</dbReference>
<gene>
    <name evidence="5" type="primary">Rpl17</name>
    <name evidence="5" type="ORF">EHP00_2025</name>
</gene>
<evidence type="ECO:0000313" key="5">
    <source>
        <dbReference type="EMBL" id="OQS54364.1"/>
    </source>
</evidence>
<dbReference type="Proteomes" id="UP000192758">
    <property type="component" value="Unassembled WGS sequence"/>
</dbReference>